<gene>
    <name evidence="2" type="ORF">QE210_02065</name>
    <name evidence="1" type="ORF">QE210_12395</name>
</gene>
<name>A0AA95GS58_9GAMM</name>
<dbReference type="GO" id="GO:0003677">
    <property type="term" value="F:DNA binding"/>
    <property type="evidence" value="ECO:0007669"/>
    <property type="project" value="InterPro"/>
</dbReference>
<evidence type="ECO:0000313" key="3">
    <source>
        <dbReference type="Proteomes" id="UP001177595"/>
    </source>
</evidence>
<dbReference type="Proteomes" id="UP001177595">
    <property type="component" value="Chromosome"/>
</dbReference>
<reference evidence="2" key="1">
    <citation type="submission" date="2023-04" db="EMBL/GenBank/DDBJ databases">
        <title>Genome dynamics across the evolutionary transition to endosymbiosis.</title>
        <authorList>
            <person name="Siozios S."/>
            <person name="Nadal-Jimenez P."/>
            <person name="Azagi T."/>
            <person name="Sprong H."/>
            <person name="Frost C.L."/>
            <person name="Parratt S.R."/>
            <person name="Taylor G."/>
            <person name="Brettell L."/>
            <person name="Lew K.C."/>
            <person name="Croft L."/>
            <person name="King K.C."/>
            <person name="Brockhurst M.A."/>
            <person name="Hypsa V."/>
            <person name="Novakova E."/>
            <person name="Darby A.C."/>
            <person name="Hurst G.D.D."/>
        </authorList>
    </citation>
    <scope>NUCLEOTIDE SEQUENCE</scope>
    <source>
        <strain evidence="2">APv</strain>
    </source>
</reference>
<dbReference type="InterPro" id="IPR010982">
    <property type="entry name" value="Lambda_DNA-bd_dom_sf"/>
</dbReference>
<dbReference type="RefSeq" id="WP_280624228.1">
    <property type="nucleotide sequence ID" value="NZ_CP123504.1"/>
</dbReference>
<sequence>MNLVIKKAISIVGGQKKLAKICGVSQPAVHKWLKGGKISPERVMTIVNATDGLIKAYELRPDLPMLFPIKK</sequence>
<proteinExistence type="predicted"/>
<dbReference type="Gene3D" id="1.10.260.40">
    <property type="entry name" value="lambda repressor-like DNA-binding domains"/>
    <property type="match status" value="1"/>
</dbReference>
<dbReference type="InterPro" id="IPR001387">
    <property type="entry name" value="Cro/C1-type_HTH"/>
</dbReference>
<protein>
    <submittedName>
        <fullName evidence="2">Helix-turn-helix domain-containing protein</fullName>
    </submittedName>
</protein>
<accession>A0AA95GS58</accession>
<dbReference type="EMBL" id="CP123504">
    <property type="protein sequence ID" value="WGM01939.1"/>
    <property type="molecule type" value="Genomic_DNA"/>
</dbReference>
<organism evidence="2 3">
    <name type="scientific">Arsenophonus nasoniae</name>
    <name type="common">son-killer infecting Nasonia vitripennis</name>
    <dbReference type="NCBI Taxonomy" id="638"/>
    <lineage>
        <taxon>Bacteria</taxon>
        <taxon>Pseudomonadati</taxon>
        <taxon>Pseudomonadota</taxon>
        <taxon>Gammaproteobacteria</taxon>
        <taxon>Enterobacterales</taxon>
        <taxon>Morganellaceae</taxon>
        <taxon>Arsenophonus</taxon>
    </lineage>
</organism>
<dbReference type="AlphaFoldDB" id="A0AA95GS58"/>
<evidence type="ECO:0000313" key="2">
    <source>
        <dbReference type="EMBL" id="WGM01939.1"/>
    </source>
</evidence>
<dbReference type="CDD" id="cd00093">
    <property type="entry name" value="HTH_XRE"/>
    <property type="match status" value="1"/>
</dbReference>
<dbReference type="Pfam" id="PF15943">
    <property type="entry name" value="YdaS_toxin"/>
    <property type="match status" value="1"/>
</dbReference>
<dbReference type="EMBL" id="CP123504">
    <property type="protein sequence ID" value="WGM00653.1"/>
    <property type="molecule type" value="Genomic_DNA"/>
</dbReference>
<dbReference type="SUPFAM" id="SSF47413">
    <property type="entry name" value="lambda repressor-like DNA-binding domains"/>
    <property type="match status" value="1"/>
</dbReference>
<dbReference type="InterPro" id="IPR031856">
    <property type="entry name" value="YdaS_toxin-like"/>
</dbReference>
<evidence type="ECO:0000313" key="1">
    <source>
        <dbReference type="EMBL" id="WGM00653.1"/>
    </source>
</evidence>